<sequence length="361" mass="41765">MLSLLRWFFLLLSGLVLFVGLTPPLQRKLSSKGLIPNQFTYGDLYNMTNLPAFREKNIGENMALTPQDKPARRYENVHFYNFGDSFTDIDTSYYAGGFNFRASQNEHLQPIHLDRSKKNILFFQFIERVIRERLQPSVYPAMYIQNGVMDTTGKGPLPPQIAAKPSPLPDWALAQFGHDMSSRLEFILFNFKPFLKLKEAKAQFTLDVLGRVPAAEVSRDHQHVFYKIEANGLSSSSSFYPVDEAELKRVIRVMNTIRDYYKKMGFDEVYVAFIPNKVTVLEPNHRPFGQPYNHLIERLEADTTLKTPLLSFYGTVTKHPEWYHLGDGHWNNQGKRYWLSRVNTLIGQVSRGDSIPRIQYK</sequence>
<organism evidence="1 2">
    <name type="scientific">Fibrella aquatilis</name>
    <dbReference type="NCBI Taxonomy" id="2817059"/>
    <lineage>
        <taxon>Bacteria</taxon>
        <taxon>Pseudomonadati</taxon>
        <taxon>Bacteroidota</taxon>
        <taxon>Cytophagia</taxon>
        <taxon>Cytophagales</taxon>
        <taxon>Spirosomataceae</taxon>
        <taxon>Fibrella</taxon>
    </lineage>
</organism>
<dbReference type="RefSeq" id="WP_207335494.1">
    <property type="nucleotide sequence ID" value="NZ_JAFMYU010000007.1"/>
</dbReference>
<gene>
    <name evidence="1" type="ORF">J2I48_11010</name>
</gene>
<protein>
    <submittedName>
        <fullName evidence="1">Uncharacterized protein</fullName>
    </submittedName>
</protein>
<evidence type="ECO:0000313" key="1">
    <source>
        <dbReference type="EMBL" id="MBO0931528.1"/>
    </source>
</evidence>
<name>A0A939G5E7_9BACT</name>
<dbReference type="EMBL" id="JAFMYU010000007">
    <property type="protein sequence ID" value="MBO0931528.1"/>
    <property type="molecule type" value="Genomic_DNA"/>
</dbReference>
<evidence type="ECO:0000313" key="2">
    <source>
        <dbReference type="Proteomes" id="UP000664795"/>
    </source>
</evidence>
<dbReference type="Proteomes" id="UP000664795">
    <property type="component" value="Unassembled WGS sequence"/>
</dbReference>
<dbReference type="AlphaFoldDB" id="A0A939G5E7"/>
<accession>A0A939G5E7</accession>
<comment type="caution">
    <text evidence="1">The sequence shown here is derived from an EMBL/GenBank/DDBJ whole genome shotgun (WGS) entry which is preliminary data.</text>
</comment>
<proteinExistence type="predicted"/>
<reference evidence="1 2" key="1">
    <citation type="submission" date="2021-03" db="EMBL/GenBank/DDBJ databases">
        <title>Fibrella sp. HMF5036 genome sequencing and assembly.</title>
        <authorList>
            <person name="Kang H."/>
            <person name="Kim H."/>
            <person name="Bae S."/>
            <person name="Joh K."/>
        </authorList>
    </citation>
    <scope>NUCLEOTIDE SEQUENCE [LARGE SCALE GENOMIC DNA]</scope>
    <source>
        <strain evidence="1 2">HMF5036</strain>
    </source>
</reference>
<keyword evidence="2" id="KW-1185">Reference proteome</keyword>